<dbReference type="FunFam" id="3.20.20.70:FF:000096">
    <property type="entry name" value="Thiamine-phosphate synthase"/>
    <property type="match status" value="1"/>
</dbReference>
<dbReference type="CDD" id="cd00564">
    <property type="entry name" value="TMP_TenI"/>
    <property type="match status" value="1"/>
</dbReference>
<dbReference type="GO" id="GO:0009228">
    <property type="term" value="P:thiamine biosynthetic process"/>
    <property type="evidence" value="ECO:0007669"/>
    <property type="project" value="UniProtKB-KW"/>
</dbReference>
<dbReference type="InterPro" id="IPR034291">
    <property type="entry name" value="TMP_synthase"/>
</dbReference>
<dbReference type="GO" id="GO:0000287">
    <property type="term" value="F:magnesium ion binding"/>
    <property type="evidence" value="ECO:0007669"/>
    <property type="project" value="UniProtKB-UniRule"/>
</dbReference>
<sequence>MLRILDKICSGNLQVSIAVPTCTNGRLKPFRYSLRVRADLVKNPYFNMTKKDYLQRMKLYVLISSNIAARSVNETARLVIDGGADAIQLREKTISDDEFISLASEIRDITTKRGTLLIINDRVRVAREVNADGVHLGQHDMSIIEAREIIGNEKIIGVSTHNIIQARQAQEDGADYIAIGPVYPTTTKDYEPSIGLEVIQEISREINIPFLAIGAITLENLDKVLKAGASRVAVCSAIIGSDDIALTTRQFKETLDKTKCLK</sequence>
<accession>A0A942A1I4</accession>
<evidence type="ECO:0000259" key="13">
    <source>
        <dbReference type="Pfam" id="PF02581"/>
    </source>
</evidence>
<dbReference type="EC" id="2.5.1.3" evidence="10"/>
<comment type="function">
    <text evidence="1 10">Condenses 4-methyl-5-(beta-hydroxyethyl)thiazole monophosphate (THZ-P) and 2-methyl-4-amino-5-hydroxymethyl pyrimidine pyrophosphate (HMP-PP) to form thiamine monophosphate (TMP).</text>
</comment>
<keyword evidence="5 10" id="KW-0460">Magnesium</keyword>
<evidence type="ECO:0000256" key="4">
    <source>
        <dbReference type="ARBA" id="ARBA00022723"/>
    </source>
</evidence>
<feature type="domain" description="Thiamine phosphate synthase/TenI" evidence="13">
    <location>
        <begin position="59"/>
        <end position="238"/>
    </location>
</feature>
<feature type="binding site" evidence="10">
    <location>
        <begin position="88"/>
        <end position="92"/>
    </location>
    <ligand>
        <name>4-amino-2-methyl-5-(diphosphooxymethyl)pyrimidine</name>
        <dbReference type="ChEBI" id="CHEBI:57841"/>
    </ligand>
</feature>
<comment type="catalytic activity">
    <reaction evidence="9 10 11">
        <text>2-[(2R,5Z)-2-carboxy-4-methylthiazol-5(2H)-ylidene]ethyl phosphate + 4-amino-2-methyl-5-(diphosphooxymethyl)pyrimidine + 2 H(+) = thiamine phosphate + CO2 + diphosphate</text>
        <dbReference type="Rhea" id="RHEA:47844"/>
        <dbReference type="ChEBI" id="CHEBI:15378"/>
        <dbReference type="ChEBI" id="CHEBI:16526"/>
        <dbReference type="ChEBI" id="CHEBI:33019"/>
        <dbReference type="ChEBI" id="CHEBI:37575"/>
        <dbReference type="ChEBI" id="CHEBI:57841"/>
        <dbReference type="ChEBI" id="CHEBI:62899"/>
        <dbReference type="EC" id="2.5.1.3"/>
    </reaction>
</comment>
<organism evidence="14 15">
    <name type="scientific">Candidatus Scalindua arabica</name>
    <dbReference type="NCBI Taxonomy" id="1127984"/>
    <lineage>
        <taxon>Bacteria</taxon>
        <taxon>Pseudomonadati</taxon>
        <taxon>Planctomycetota</taxon>
        <taxon>Candidatus Brocadiia</taxon>
        <taxon>Candidatus Brocadiales</taxon>
        <taxon>Candidatus Scalinduaceae</taxon>
        <taxon>Candidatus Scalindua</taxon>
    </lineage>
</organism>
<dbReference type="GO" id="GO:0005737">
    <property type="term" value="C:cytoplasm"/>
    <property type="evidence" value="ECO:0007669"/>
    <property type="project" value="TreeGrafter"/>
</dbReference>
<comment type="caution">
    <text evidence="14">The sequence shown here is derived from an EMBL/GenBank/DDBJ whole genome shotgun (WGS) entry which is preliminary data.</text>
</comment>
<evidence type="ECO:0000256" key="9">
    <source>
        <dbReference type="ARBA" id="ARBA00047883"/>
    </source>
</evidence>
<protein>
    <recommendedName>
        <fullName evidence="10">Thiamine-phosphate synthase</fullName>
        <shortName evidence="10">TP synthase</shortName>
        <shortName evidence="10">TPS</shortName>
        <ecNumber evidence="10">2.5.1.3</ecNumber>
    </recommendedName>
    <alternativeName>
        <fullName evidence="10">Thiamine-phosphate pyrophosphorylase</fullName>
        <shortName evidence="10">TMP pyrophosphorylase</shortName>
        <shortName evidence="10">TMP-PPase</shortName>
    </alternativeName>
</protein>
<dbReference type="InterPro" id="IPR013785">
    <property type="entry name" value="Aldolase_TIM"/>
</dbReference>
<dbReference type="Proteomes" id="UP000722750">
    <property type="component" value="Unassembled WGS sequence"/>
</dbReference>
<keyword evidence="6 10" id="KW-0784">Thiamine biosynthesis</keyword>
<dbReference type="AlphaFoldDB" id="A0A942A1I4"/>
<evidence type="ECO:0000313" key="14">
    <source>
        <dbReference type="EMBL" id="MBS1257806.1"/>
    </source>
</evidence>
<dbReference type="SUPFAM" id="SSF51391">
    <property type="entry name" value="Thiamin phosphate synthase"/>
    <property type="match status" value="1"/>
</dbReference>
<feature type="binding site" evidence="10">
    <location>
        <position position="121"/>
    </location>
    <ligand>
        <name>Mg(2+)</name>
        <dbReference type="ChEBI" id="CHEBI:18420"/>
    </ligand>
</feature>
<evidence type="ECO:0000313" key="15">
    <source>
        <dbReference type="Proteomes" id="UP000722750"/>
    </source>
</evidence>
<feature type="binding site" evidence="10">
    <location>
        <position position="188"/>
    </location>
    <ligand>
        <name>4-amino-2-methyl-5-(diphosphooxymethyl)pyrimidine</name>
        <dbReference type="ChEBI" id="CHEBI:57841"/>
    </ligand>
</feature>
<evidence type="ECO:0000256" key="6">
    <source>
        <dbReference type="ARBA" id="ARBA00022977"/>
    </source>
</evidence>
<dbReference type="NCBIfam" id="TIGR00693">
    <property type="entry name" value="thiE"/>
    <property type="match status" value="1"/>
</dbReference>
<dbReference type="EMBL" id="JAANXD010000038">
    <property type="protein sequence ID" value="MBS1257806.1"/>
    <property type="molecule type" value="Genomic_DNA"/>
</dbReference>
<comment type="pathway">
    <text evidence="2 10 12">Cofactor biosynthesis; thiamine diphosphate biosynthesis; thiamine phosphate from 4-amino-2-methyl-5-diphosphomethylpyrimidine and 4-methyl-5-(2-phosphoethyl)-thiazole: step 1/1.</text>
</comment>
<dbReference type="PANTHER" id="PTHR20857">
    <property type="entry name" value="THIAMINE-PHOSPHATE PYROPHOSPHORYLASE"/>
    <property type="match status" value="1"/>
</dbReference>
<evidence type="ECO:0000256" key="3">
    <source>
        <dbReference type="ARBA" id="ARBA00022679"/>
    </source>
</evidence>
<comment type="similarity">
    <text evidence="10 11">Belongs to the thiamine-phosphate synthase family.</text>
</comment>
<reference evidence="14" key="1">
    <citation type="journal article" date="2021" name="ISME J.">
        <title>Fine-scale metabolic discontinuity in a stratified prokaryote microbiome of a Red Sea deep halocline.</title>
        <authorList>
            <person name="Michoud G."/>
            <person name="Ngugi D.K."/>
            <person name="Barozzi A."/>
            <person name="Merlino G."/>
            <person name="Calleja M.L."/>
            <person name="Delgado-Huertas A."/>
            <person name="Moran X.A.G."/>
            <person name="Daffonchio D."/>
        </authorList>
    </citation>
    <scope>NUCLEOTIDE SEQUENCE</scope>
    <source>
        <strain evidence="14">SuakinDeep_MAG55_1</strain>
    </source>
</reference>
<keyword evidence="4 10" id="KW-0479">Metal-binding</keyword>
<keyword evidence="3 10" id="KW-0808">Transferase</keyword>
<evidence type="ECO:0000256" key="1">
    <source>
        <dbReference type="ARBA" id="ARBA00003814"/>
    </source>
</evidence>
<evidence type="ECO:0000256" key="2">
    <source>
        <dbReference type="ARBA" id="ARBA00005165"/>
    </source>
</evidence>
<dbReference type="Pfam" id="PF02581">
    <property type="entry name" value="TMP-TENI"/>
    <property type="match status" value="1"/>
</dbReference>
<name>A0A942A1I4_9BACT</name>
<dbReference type="GO" id="GO:0004789">
    <property type="term" value="F:thiamine-phosphate diphosphorylase activity"/>
    <property type="evidence" value="ECO:0007669"/>
    <property type="project" value="UniProtKB-UniRule"/>
</dbReference>
<feature type="binding site" evidence="10">
    <location>
        <position position="140"/>
    </location>
    <ligand>
        <name>Mg(2+)</name>
        <dbReference type="ChEBI" id="CHEBI:18420"/>
    </ligand>
</feature>
<feature type="binding site" evidence="10">
    <location>
        <position position="215"/>
    </location>
    <ligand>
        <name>2-[(2R,5Z)-2-carboxy-4-methylthiazol-5(2H)-ylidene]ethyl phosphate</name>
        <dbReference type="ChEBI" id="CHEBI:62899"/>
    </ligand>
</feature>
<evidence type="ECO:0000256" key="12">
    <source>
        <dbReference type="RuleBase" id="RU004253"/>
    </source>
</evidence>
<proteinExistence type="inferred from homology"/>
<dbReference type="Gene3D" id="3.20.20.70">
    <property type="entry name" value="Aldolase class I"/>
    <property type="match status" value="1"/>
</dbReference>
<comment type="catalytic activity">
    <reaction evidence="7 10 11">
        <text>4-methyl-5-(2-phosphooxyethyl)-thiazole + 4-amino-2-methyl-5-(diphosphooxymethyl)pyrimidine + H(+) = thiamine phosphate + diphosphate</text>
        <dbReference type="Rhea" id="RHEA:22328"/>
        <dbReference type="ChEBI" id="CHEBI:15378"/>
        <dbReference type="ChEBI" id="CHEBI:33019"/>
        <dbReference type="ChEBI" id="CHEBI:37575"/>
        <dbReference type="ChEBI" id="CHEBI:57841"/>
        <dbReference type="ChEBI" id="CHEBI:58296"/>
        <dbReference type="EC" id="2.5.1.3"/>
    </reaction>
</comment>
<feature type="binding site" evidence="10">
    <location>
        <position position="159"/>
    </location>
    <ligand>
        <name>4-amino-2-methyl-5-(diphosphooxymethyl)pyrimidine</name>
        <dbReference type="ChEBI" id="CHEBI:57841"/>
    </ligand>
</feature>
<evidence type="ECO:0000256" key="7">
    <source>
        <dbReference type="ARBA" id="ARBA00047334"/>
    </source>
</evidence>
<dbReference type="InterPro" id="IPR036206">
    <property type="entry name" value="ThiamineP_synth_sf"/>
</dbReference>
<dbReference type="GO" id="GO:0009229">
    <property type="term" value="P:thiamine diphosphate biosynthetic process"/>
    <property type="evidence" value="ECO:0007669"/>
    <property type="project" value="UniProtKB-UniRule"/>
</dbReference>
<comment type="cofactor">
    <cofactor evidence="10">
        <name>Mg(2+)</name>
        <dbReference type="ChEBI" id="CHEBI:18420"/>
    </cofactor>
    <text evidence="10">Binds 1 Mg(2+) ion per subunit.</text>
</comment>
<evidence type="ECO:0000256" key="5">
    <source>
        <dbReference type="ARBA" id="ARBA00022842"/>
    </source>
</evidence>
<evidence type="ECO:0000256" key="10">
    <source>
        <dbReference type="HAMAP-Rule" id="MF_00097"/>
    </source>
</evidence>
<dbReference type="InterPro" id="IPR022998">
    <property type="entry name" value="ThiamineP_synth_TenI"/>
</dbReference>
<dbReference type="PANTHER" id="PTHR20857:SF15">
    <property type="entry name" value="THIAMINE-PHOSPHATE SYNTHASE"/>
    <property type="match status" value="1"/>
</dbReference>
<feature type="binding site" evidence="10">
    <location>
        <begin position="185"/>
        <end position="187"/>
    </location>
    <ligand>
        <name>2-[(2R,5Z)-2-carboxy-4-methylthiazol-5(2H)-ylidene]ethyl phosphate</name>
        <dbReference type="ChEBI" id="CHEBI:62899"/>
    </ligand>
</feature>
<dbReference type="HAMAP" id="MF_00097">
    <property type="entry name" value="TMP_synthase"/>
    <property type="match status" value="1"/>
</dbReference>
<evidence type="ECO:0000256" key="11">
    <source>
        <dbReference type="RuleBase" id="RU003826"/>
    </source>
</evidence>
<gene>
    <name evidence="10" type="primary">thiE</name>
    <name evidence="14" type="ORF">MAG551_00855</name>
</gene>
<comment type="caution">
    <text evidence="10">Lacks conserved residue(s) required for the propagation of feature annotation.</text>
</comment>
<comment type="catalytic activity">
    <reaction evidence="8 10 11">
        <text>2-(2-carboxy-4-methylthiazol-5-yl)ethyl phosphate + 4-amino-2-methyl-5-(diphosphooxymethyl)pyrimidine + 2 H(+) = thiamine phosphate + CO2 + diphosphate</text>
        <dbReference type="Rhea" id="RHEA:47848"/>
        <dbReference type="ChEBI" id="CHEBI:15378"/>
        <dbReference type="ChEBI" id="CHEBI:16526"/>
        <dbReference type="ChEBI" id="CHEBI:33019"/>
        <dbReference type="ChEBI" id="CHEBI:37575"/>
        <dbReference type="ChEBI" id="CHEBI:57841"/>
        <dbReference type="ChEBI" id="CHEBI:62890"/>
        <dbReference type="EC" id="2.5.1.3"/>
    </reaction>
</comment>
<feature type="binding site" evidence="10">
    <location>
        <position position="120"/>
    </location>
    <ligand>
        <name>4-amino-2-methyl-5-(diphosphooxymethyl)pyrimidine</name>
        <dbReference type="ChEBI" id="CHEBI:57841"/>
    </ligand>
</feature>
<evidence type="ECO:0000256" key="8">
    <source>
        <dbReference type="ARBA" id="ARBA00047851"/>
    </source>
</evidence>